<evidence type="ECO:0000313" key="2">
    <source>
        <dbReference type="Proteomes" id="UP001595758"/>
    </source>
</evidence>
<evidence type="ECO:0008006" key="3">
    <source>
        <dbReference type="Google" id="ProtNLM"/>
    </source>
</evidence>
<dbReference type="Proteomes" id="UP001595758">
    <property type="component" value="Unassembled WGS sequence"/>
</dbReference>
<dbReference type="EMBL" id="JBHSAB010000016">
    <property type="protein sequence ID" value="MFC3908987.1"/>
    <property type="molecule type" value="Genomic_DNA"/>
</dbReference>
<accession>A0ABV8CFL7</accession>
<comment type="caution">
    <text evidence="1">The sequence shown here is derived from an EMBL/GenBank/DDBJ whole genome shotgun (WGS) entry which is preliminary data.</text>
</comment>
<gene>
    <name evidence="1" type="ORF">ACFORL_07860</name>
</gene>
<sequence length="109" mass="12440">MNTRLRIKPLLNRLEPEIQQLKQLITDLAQIDSPYKSKWQSLKNITETGELTPNSAKIQVNTLVYSMGEFSKILAAVLEDNTAKGQYIRAGILDRCQTLQKNLQARIKQ</sequence>
<evidence type="ECO:0000313" key="1">
    <source>
        <dbReference type="EMBL" id="MFC3908987.1"/>
    </source>
</evidence>
<keyword evidence="2" id="KW-1185">Reference proteome</keyword>
<organism evidence="1 2">
    <name type="scientific">Legionella dresdenensis</name>
    <dbReference type="NCBI Taxonomy" id="450200"/>
    <lineage>
        <taxon>Bacteria</taxon>
        <taxon>Pseudomonadati</taxon>
        <taxon>Pseudomonadota</taxon>
        <taxon>Gammaproteobacteria</taxon>
        <taxon>Legionellales</taxon>
        <taxon>Legionellaceae</taxon>
        <taxon>Legionella</taxon>
    </lineage>
</organism>
<proteinExistence type="predicted"/>
<dbReference type="RefSeq" id="WP_382342781.1">
    <property type="nucleotide sequence ID" value="NZ_JBHSAB010000016.1"/>
</dbReference>
<protein>
    <recommendedName>
        <fullName evidence="3">Coiled-coil protein</fullName>
    </recommendedName>
</protein>
<reference evidence="2" key="1">
    <citation type="journal article" date="2019" name="Int. J. Syst. Evol. Microbiol.">
        <title>The Global Catalogue of Microorganisms (GCM) 10K type strain sequencing project: providing services to taxonomists for standard genome sequencing and annotation.</title>
        <authorList>
            <consortium name="The Broad Institute Genomics Platform"/>
            <consortium name="The Broad Institute Genome Sequencing Center for Infectious Disease"/>
            <person name="Wu L."/>
            <person name="Ma J."/>
        </authorList>
    </citation>
    <scope>NUCLEOTIDE SEQUENCE [LARGE SCALE GENOMIC DNA]</scope>
    <source>
        <strain evidence="2">CCUG 59858</strain>
    </source>
</reference>
<name>A0ABV8CFL7_9GAMM</name>